<evidence type="ECO:0000313" key="1">
    <source>
        <dbReference type="EMBL" id="WVO24295.1"/>
    </source>
</evidence>
<keyword evidence="2" id="KW-1185">Reference proteome</keyword>
<dbReference type="RefSeq" id="XP_064723534.1">
    <property type="nucleotide sequence ID" value="XM_064867462.1"/>
</dbReference>
<reference evidence="1 2" key="1">
    <citation type="submission" date="2024-01" db="EMBL/GenBank/DDBJ databases">
        <title>Comparative genomics of Cryptococcus and Kwoniella reveals pathogenesis evolution and contrasting modes of karyotype evolution via chromosome fusion or intercentromeric recombination.</title>
        <authorList>
            <person name="Coelho M.A."/>
            <person name="David-Palma M."/>
            <person name="Shea T."/>
            <person name="Bowers K."/>
            <person name="McGinley-Smith S."/>
            <person name="Mohammad A.W."/>
            <person name="Gnirke A."/>
            <person name="Yurkov A.M."/>
            <person name="Nowrousian M."/>
            <person name="Sun S."/>
            <person name="Cuomo C.A."/>
            <person name="Heitman J."/>
        </authorList>
    </citation>
    <scope>NUCLEOTIDE SEQUENCE [LARGE SCALE GENOMIC DNA]</scope>
    <source>
        <strain evidence="1 2">7685027</strain>
    </source>
</reference>
<dbReference type="GeneID" id="89992429"/>
<name>A0ABZ2B0G8_9TREE</name>
<organism evidence="1 2">
    <name type="scientific">Cryptococcus decagattii</name>
    <dbReference type="NCBI Taxonomy" id="1859122"/>
    <lineage>
        <taxon>Eukaryota</taxon>
        <taxon>Fungi</taxon>
        <taxon>Dikarya</taxon>
        <taxon>Basidiomycota</taxon>
        <taxon>Agaricomycotina</taxon>
        <taxon>Tremellomycetes</taxon>
        <taxon>Tremellales</taxon>
        <taxon>Cryptococcaceae</taxon>
        <taxon>Cryptococcus</taxon>
        <taxon>Cryptococcus gattii species complex</taxon>
    </lineage>
</organism>
<dbReference type="EMBL" id="CP143815">
    <property type="protein sequence ID" value="WVO24295.1"/>
    <property type="molecule type" value="Genomic_DNA"/>
</dbReference>
<evidence type="ECO:0000313" key="2">
    <source>
        <dbReference type="Proteomes" id="UP001432216"/>
    </source>
</evidence>
<dbReference type="Proteomes" id="UP001432216">
    <property type="component" value="Chromosome 10"/>
</dbReference>
<accession>A0ABZ2B0G8</accession>
<sequence>MTCNCFSEKTASCGSTSKAQAKCTCQKGQCECEACPNSTKISVPGTCGDVKERLSTCGCNGSGEACTCPPGQCACDNCSKKAKNLSTCGCGGSGAACSCPPGKCTCDNCPNQVQEKVNSCTCRGSGSI</sequence>
<proteinExistence type="predicted"/>
<protein>
    <submittedName>
        <fullName evidence="1">Uncharacterized protein</fullName>
    </submittedName>
</protein>
<gene>
    <name evidence="1" type="ORF">IAS62_005659</name>
</gene>